<protein>
    <recommendedName>
        <fullName evidence="2">XPG-I domain-containing protein</fullName>
    </recommendedName>
</protein>
<dbReference type="SUPFAM" id="SSF88723">
    <property type="entry name" value="PIN domain-like"/>
    <property type="match status" value="1"/>
</dbReference>
<feature type="region of interest" description="Disordered" evidence="1">
    <location>
        <begin position="434"/>
        <end position="556"/>
    </location>
</feature>
<dbReference type="EMBL" id="ML987192">
    <property type="protein sequence ID" value="KAF2251735.1"/>
    <property type="molecule type" value="Genomic_DNA"/>
</dbReference>
<dbReference type="GO" id="GO:0006281">
    <property type="term" value="P:DNA repair"/>
    <property type="evidence" value="ECO:0007669"/>
    <property type="project" value="UniProtKB-ARBA"/>
</dbReference>
<dbReference type="InterPro" id="IPR029060">
    <property type="entry name" value="PIN-like_dom_sf"/>
</dbReference>
<dbReference type="Pfam" id="PF00867">
    <property type="entry name" value="XPG_I"/>
    <property type="match status" value="1"/>
</dbReference>
<evidence type="ECO:0000256" key="1">
    <source>
        <dbReference type="SAM" id="MobiDB-lite"/>
    </source>
</evidence>
<dbReference type="PANTHER" id="PTHR11081">
    <property type="entry name" value="FLAP ENDONUCLEASE FAMILY MEMBER"/>
    <property type="match status" value="1"/>
</dbReference>
<feature type="compositionally biased region" description="Acidic residues" evidence="1">
    <location>
        <begin position="546"/>
        <end position="556"/>
    </location>
</feature>
<accession>A0A6A6IME0</accession>
<dbReference type="RefSeq" id="XP_033686739.1">
    <property type="nucleotide sequence ID" value="XM_033835335.1"/>
</dbReference>
<name>A0A6A6IME0_9PLEO</name>
<evidence type="ECO:0000313" key="4">
    <source>
        <dbReference type="Proteomes" id="UP000800094"/>
    </source>
</evidence>
<dbReference type="CDD" id="cd09870">
    <property type="entry name" value="PIN_YEN1"/>
    <property type="match status" value="1"/>
</dbReference>
<dbReference type="PANTHER" id="PTHR11081:SF62">
    <property type="entry name" value="XPG-I DOMAIN-CONTAINING PROTEIN"/>
    <property type="match status" value="1"/>
</dbReference>
<feature type="compositionally biased region" description="Polar residues" evidence="1">
    <location>
        <begin position="658"/>
        <end position="679"/>
    </location>
</feature>
<evidence type="ECO:0000313" key="3">
    <source>
        <dbReference type="EMBL" id="KAF2251735.1"/>
    </source>
</evidence>
<dbReference type="SUPFAM" id="SSF47807">
    <property type="entry name" value="5' to 3' exonuclease, C-terminal subdomain"/>
    <property type="match status" value="1"/>
</dbReference>
<dbReference type="PRINTS" id="PR00853">
    <property type="entry name" value="XPGRADSUPER"/>
</dbReference>
<feature type="domain" description="XPG-I" evidence="2">
    <location>
        <begin position="119"/>
        <end position="188"/>
    </location>
</feature>
<dbReference type="InterPro" id="IPR036279">
    <property type="entry name" value="5-3_exonuclease_C_sf"/>
</dbReference>
<dbReference type="OrthoDB" id="2959108at2759"/>
<evidence type="ECO:0000259" key="2">
    <source>
        <dbReference type="SMART" id="SM00484"/>
    </source>
</evidence>
<keyword evidence="4" id="KW-1185">Reference proteome</keyword>
<dbReference type="GeneID" id="54588665"/>
<dbReference type="GO" id="GO:0017108">
    <property type="term" value="F:5'-flap endonuclease activity"/>
    <property type="evidence" value="ECO:0007669"/>
    <property type="project" value="TreeGrafter"/>
</dbReference>
<dbReference type="InterPro" id="IPR006084">
    <property type="entry name" value="XPG/Rad2"/>
</dbReference>
<proteinExistence type="predicted"/>
<reference evidence="3" key="1">
    <citation type="journal article" date="2020" name="Stud. Mycol.">
        <title>101 Dothideomycetes genomes: a test case for predicting lifestyles and emergence of pathogens.</title>
        <authorList>
            <person name="Haridas S."/>
            <person name="Albert R."/>
            <person name="Binder M."/>
            <person name="Bloem J."/>
            <person name="Labutti K."/>
            <person name="Salamov A."/>
            <person name="Andreopoulos B."/>
            <person name="Baker S."/>
            <person name="Barry K."/>
            <person name="Bills G."/>
            <person name="Bluhm B."/>
            <person name="Cannon C."/>
            <person name="Castanera R."/>
            <person name="Culley D."/>
            <person name="Daum C."/>
            <person name="Ezra D."/>
            <person name="Gonzalez J."/>
            <person name="Henrissat B."/>
            <person name="Kuo A."/>
            <person name="Liang C."/>
            <person name="Lipzen A."/>
            <person name="Lutzoni F."/>
            <person name="Magnuson J."/>
            <person name="Mondo S."/>
            <person name="Nolan M."/>
            <person name="Ohm R."/>
            <person name="Pangilinan J."/>
            <person name="Park H.-J."/>
            <person name="Ramirez L."/>
            <person name="Alfaro M."/>
            <person name="Sun H."/>
            <person name="Tritt A."/>
            <person name="Yoshinaga Y."/>
            <person name="Zwiers L.-H."/>
            <person name="Turgeon B."/>
            <person name="Goodwin S."/>
            <person name="Spatafora J."/>
            <person name="Crous P."/>
            <person name="Grigoriev I."/>
        </authorList>
    </citation>
    <scope>NUCLEOTIDE SEQUENCE</scope>
    <source>
        <strain evidence="3">CBS 122368</strain>
    </source>
</reference>
<organism evidence="3 4">
    <name type="scientific">Trematosphaeria pertusa</name>
    <dbReference type="NCBI Taxonomy" id="390896"/>
    <lineage>
        <taxon>Eukaryota</taxon>
        <taxon>Fungi</taxon>
        <taxon>Dikarya</taxon>
        <taxon>Ascomycota</taxon>
        <taxon>Pezizomycotina</taxon>
        <taxon>Dothideomycetes</taxon>
        <taxon>Pleosporomycetidae</taxon>
        <taxon>Pleosporales</taxon>
        <taxon>Massarineae</taxon>
        <taxon>Trematosphaeriaceae</taxon>
        <taxon>Trematosphaeria</taxon>
    </lineage>
</organism>
<dbReference type="Gene3D" id="1.10.150.20">
    <property type="entry name" value="5' to 3' exonuclease, C-terminal subdomain"/>
    <property type="match status" value="1"/>
</dbReference>
<dbReference type="Gene3D" id="3.40.50.1010">
    <property type="entry name" value="5'-nuclease"/>
    <property type="match status" value="2"/>
</dbReference>
<feature type="compositionally biased region" description="Basic residues" evidence="1">
    <location>
        <begin position="469"/>
        <end position="478"/>
    </location>
</feature>
<sequence>MGIPELWNVIKEQDRSFPIAQLAEEHYRKHGRPLRIAVDEADWRFNNLTAQQVYIIREKSNEPAFQGIEKSIFYRLCRLLALNVQLLFIFDGPKRPWKRGRPSGKIDYEKLKLLKELLRYFRIPYHEAPAEAEAECARLQILGVVDAVWSQDSDTLMFGCDFHIRDDRVAKDRGNNDRSKENTKKSGKSVRVIRGREIRDEHSLDREGLVLFAMLCGGDYDLKGLPQCGPAAAMGAVKAGLGKTLCQCRTKADCLSWRDELVDCLQKARFHGFVPYTFPDTRTLNKYYRPTISTDEQLRNLHMLRNGWDGPIDETKLLELTSSRFNIWGRLYMNWVGPVLLTKYLVARDASLPREHIHEIRLTKRRVKKNDEQAVPPLERNLTFSPFGLTTLQKKDFEGERAGYWTSAISDPFDPDHRVEWEIPEYLLQKVLPPEVLNPPPAAKKTPQKRKRKAHSNADDDETGATVPKSKRTVRTKPRKENSPPNTSQPRPGRTPPAHSANAQGQSSAAPLRPIQGNDYINLLSSDDEAPRPTESYGGEVIDLGSESEDSEDEMEQLNRAIRLSLVGKSPFIESTPTNRSRRPAPKDDIAWVDWEEDPESLFVPTESPIQMGTKRATIMPSFPATASALSPDRQSKEPVKHTGKKPLRAALEEPPNQALSSPRFTSTLHQPMASNYASPSLRPASSMPKETLTASRSQLDIVDEGGVPSPKSVAQLRAARLQFFNSNRAAPIDSPSASLTASPLKCVQNRHTLSKQDAPAKVTQETTDIEVIDLTDL</sequence>
<feature type="compositionally biased region" description="Basic residues" evidence="1">
    <location>
        <begin position="446"/>
        <end position="455"/>
    </location>
</feature>
<dbReference type="Proteomes" id="UP000800094">
    <property type="component" value="Unassembled WGS sequence"/>
</dbReference>
<dbReference type="SMART" id="SM00484">
    <property type="entry name" value="XPGI"/>
    <property type="match status" value="1"/>
</dbReference>
<dbReference type="AlphaFoldDB" id="A0A6A6IME0"/>
<feature type="region of interest" description="Disordered" evidence="1">
    <location>
        <begin position="625"/>
        <end position="694"/>
    </location>
</feature>
<dbReference type="InterPro" id="IPR006086">
    <property type="entry name" value="XPG-I_dom"/>
</dbReference>
<gene>
    <name evidence="3" type="ORF">BU26DRAFT_602251</name>
</gene>